<sequence>MNTPIFTTVLIVLSFFLETTAIAQSRLKIDHGPYLQEVTQQGATVVFQTSLPSYSYIELRKENSGQTKIHYEHKHGLKQANTDFFAVRADRLEPATRYQYRIVSKEMVSFQPYKVTFGDSISTPWYTFKTIDPKSKGGSIFIISDTHSDAKKLDRMLDFCDYKTCDAFFYVGDMMNYMSLGGEHPFSSFIDVSVNKFATSIPFELVRGNHETRGDMARIFPRFFPKSNDKIYGSYLMGDIMVVMLDSGEDKADNHPVYAGITDYDNYRTEQAEWLKALVNSKEYKKAKYRIVLTHFPMVVGEKWRQEGNWTGWYDAVDKFLPILNKANVDLVVSGHTHQFQYHEAGQANNKFPQLVQGAMCATRLDIKEGIVKVKVIDTKGEVLLDKKL</sequence>
<dbReference type="SUPFAM" id="SSF56300">
    <property type="entry name" value="Metallo-dependent phosphatases"/>
    <property type="match status" value="1"/>
</dbReference>
<dbReference type="Proteomes" id="UP000295292">
    <property type="component" value="Unassembled WGS sequence"/>
</dbReference>
<dbReference type="InterPro" id="IPR029052">
    <property type="entry name" value="Metallo-depent_PP-like"/>
</dbReference>
<organism evidence="2 3">
    <name type="scientific">Sphingobacterium yanglingense</name>
    <dbReference type="NCBI Taxonomy" id="1437280"/>
    <lineage>
        <taxon>Bacteria</taxon>
        <taxon>Pseudomonadati</taxon>
        <taxon>Bacteroidota</taxon>
        <taxon>Sphingobacteriia</taxon>
        <taxon>Sphingobacteriales</taxon>
        <taxon>Sphingobacteriaceae</taxon>
        <taxon>Sphingobacterium</taxon>
    </lineage>
</organism>
<evidence type="ECO:0000313" key="3">
    <source>
        <dbReference type="Proteomes" id="UP000295292"/>
    </source>
</evidence>
<dbReference type="PANTHER" id="PTHR45867">
    <property type="entry name" value="PURPLE ACID PHOSPHATASE"/>
    <property type="match status" value="1"/>
</dbReference>
<reference evidence="2 3" key="1">
    <citation type="submission" date="2019-03" db="EMBL/GenBank/DDBJ databases">
        <title>Genomic Encyclopedia of Archaeal and Bacterial Type Strains, Phase II (KMG-II): from individual species to whole genera.</title>
        <authorList>
            <person name="Goeker M."/>
        </authorList>
    </citation>
    <scope>NUCLEOTIDE SEQUENCE [LARGE SCALE GENOMIC DNA]</scope>
    <source>
        <strain evidence="2 3">DSM 28353</strain>
    </source>
</reference>
<dbReference type="Gene3D" id="3.60.21.10">
    <property type="match status" value="1"/>
</dbReference>
<name>A0A4R6W4F1_9SPHI</name>
<dbReference type="InterPro" id="IPR004843">
    <property type="entry name" value="Calcineurin-like_PHP"/>
</dbReference>
<dbReference type="AlphaFoldDB" id="A0A4R6W4F1"/>
<comment type="caution">
    <text evidence="2">The sequence shown here is derived from an EMBL/GenBank/DDBJ whole genome shotgun (WGS) entry which is preliminary data.</text>
</comment>
<feature type="domain" description="Calcineurin-like phosphoesterase" evidence="1">
    <location>
        <begin position="140"/>
        <end position="339"/>
    </location>
</feature>
<evidence type="ECO:0000313" key="2">
    <source>
        <dbReference type="EMBL" id="TDQ73467.1"/>
    </source>
</evidence>
<accession>A0A4R6W4F1</accession>
<evidence type="ECO:0000259" key="1">
    <source>
        <dbReference type="Pfam" id="PF00149"/>
    </source>
</evidence>
<keyword evidence="3" id="KW-1185">Reference proteome</keyword>
<proteinExistence type="predicted"/>
<dbReference type="Pfam" id="PF00149">
    <property type="entry name" value="Metallophos"/>
    <property type="match status" value="1"/>
</dbReference>
<dbReference type="GO" id="GO:0016787">
    <property type="term" value="F:hydrolase activity"/>
    <property type="evidence" value="ECO:0007669"/>
    <property type="project" value="InterPro"/>
</dbReference>
<protein>
    <submittedName>
        <fullName evidence="2">3',5'-cyclic AMP phosphodiesterase CpdA</fullName>
    </submittedName>
</protein>
<gene>
    <name evidence="2" type="ORF">CLV99_4519</name>
</gene>
<dbReference type="RefSeq" id="WP_133586642.1">
    <property type="nucleotide sequence ID" value="NZ_SNYV01000019.1"/>
</dbReference>
<dbReference type="OrthoDB" id="596345at2"/>
<dbReference type="EMBL" id="SNYV01000019">
    <property type="protein sequence ID" value="TDQ73467.1"/>
    <property type="molecule type" value="Genomic_DNA"/>
</dbReference>